<gene>
    <name evidence="1" type="ORF">BG844_21430</name>
</gene>
<protein>
    <submittedName>
        <fullName evidence="1">Uncharacterized protein</fullName>
    </submittedName>
</protein>
<dbReference type="Proteomes" id="UP000182486">
    <property type="component" value="Unassembled WGS sequence"/>
</dbReference>
<sequence>MLKGFTGMRWAELVGLEKEFVRRGTIRVEWQLYELDTGEFLRCPPKDDSHRTSILRTGLIAWSPGTSRPPSLGRAPAMDARMSSAVIAPRTARLVRLDRSWWMWRVARVRRPELFRQC</sequence>
<organism evidence="1 2">
    <name type="scientific">Couchioplanes caeruleus subsp. caeruleus</name>
    <dbReference type="NCBI Taxonomy" id="56427"/>
    <lineage>
        <taxon>Bacteria</taxon>
        <taxon>Bacillati</taxon>
        <taxon>Actinomycetota</taxon>
        <taxon>Actinomycetes</taxon>
        <taxon>Micromonosporales</taxon>
        <taxon>Micromonosporaceae</taxon>
        <taxon>Couchioplanes</taxon>
    </lineage>
</organism>
<comment type="caution">
    <text evidence="1">The sequence shown here is derived from an EMBL/GenBank/DDBJ whole genome shotgun (WGS) entry which is preliminary data.</text>
</comment>
<reference evidence="1 2" key="1">
    <citation type="submission" date="2016-09" db="EMBL/GenBank/DDBJ databases">
        <title>Couchioplanes caeruleus draft genome sequence.</title>
        <authorList>
            <person name="Sheehan J."/>
            <person name="Caffrey P."/>
        </authorList>
    </citation>
    <scope>NUCLEOTIDE SEQUENCE [LARGE SCALE GENOMIC DNA]</scope>
    <source>
        <strain evidence="1 2">DSM 43634</strain>
    </source>
</reference>
<accession>A0A1K0GMH9</accession>
<keyword evidence="2" id="KW-1185">Reference proteome</keyword>
<name>A0A1K0GMH9_9ACTN</name>
<proteinExistence type="predicted"/>
<dbReference type="EMBL" id="MEIA01000227">
    <property type="protein sequence ID" value="OJF12284.1"/>
    <property type="molecule type" value="Genomic_DNA"/>
</dbReference>
<evidence type="ECO:0000313" key="2">
    <source>
        <dbReference type="Proteomes" id="UP000182486"/>
    </source>
</evidence>
<dbReference type="AlphaFoldDB" id="A0A1K0GMH9"/>
<evidence type="ECO:0000313" key="1">
    <source>
        <dbReference type="EMBL" id="OJF12284.1"/>
    </source>
</evidence>